<dbReference type="PROSITE" id="PS00708">
    <property type="entry name" value="PRO_ENDOPEP_SER"/>
    <property type="match status" value="1"/>
</dbReference>
<dbReference type="Proteomes" id="UP001151582">
    <property type="component" value="Unassembled WGS sequence"/>
</dbReference>
<name>A0A9W8B9Z8_9FUNG</name>
<dbReference type="InterPro" id="IPR023302">
    <property type="entry name" value="Pept_S9A_N"/>
</dbReference>
<dbReference type="InterPro" id="IPR002471">
    <property type="entry name" value="Pept_S9_AS"/>
</dbReference>
<dbReference type="GO" id="GO:0070012">
    <property type="term" value="F:oligopeptidase activity"/>
    <property type="evidence" value="ECO:0007669"/>
    <property type="project" value="TreeGrafter"/>
</dbReference>
<evidence type="ECO:0000259" key="8">
    <source>
        <dbReference type="Pfam" id="PF02897"/>
    </source>
</evidence>
<feature type="domain" description="Peptidase S9A N-terminal" evidence="8">
    <location>
        <begin position="18"/>
        <end position="430"/>
    </location>
</feature>
<keyword evidence="5 6" id="KW-0720">Serine protease</keyword>
<dbReference type="Gene3D" id="3.40.50.1820">
    <property type="entry name" value="alpha/beta hydrolase"/>
    <property type="match status" value="1"/>
</dbReference>
<dbReference type="Pfam" id="PF02897">
    <property type="entry name" value="Peptidase_S9_N"/>
    <property type="match status" value="1"/>
</dbReference>
<evidence type="ECO:0000256" key="6">
    <source>
        <dbReference type="RuleBase" id="RU368024"/>
    </source>
</evidence>
<evidence type="ECO:0000313" key="9">
    <source>
        <dbReference type="EMBL" id="KAJ1984443.1"/>
    </source>
</evidence>
<dbReference type="Pfam" id="PF00326">
    <property type="entry name" value="Peptidase_S9"/>
    <property type="match status" value="1"/>
</dbReference>
<dbReference type="GO" id="GO:0006508">
    <property type="term" value="P:proteolysis"/>
    <property type="evidence" value="ECO:0007669"/>
    <property type="project" value="UniProtKB-KW"/>
</dbReference>
<dbReference type="GO" id="GO:0004252">
    <property type="term" value="F:serine-type endopeptidase activity"/>
    <property type="evidence" value="ECO:0007669"/>
    <property type="project" value="UniProtKB-UniRule"/>
</dbReference>
<keyword evidence="4 6" id="KW-0378">Hydrolase</keyword>
<dbReference type="SUPFAM" id="SSF50993">
    <property type="entry name" value="Peptidase/esterase 'gauge' domain"/>
    <property type="match status" value="1"/>
</dbReference>
<dbReference type="EMBL" id="JANBQB010000019">
    <property type="protein sequence ID" value="KAJ1984443.1"/>
    <property type="molecule type" value="Genomic_DNA"/>
</dbReference>
<dbReference type="PANTHER" id="PTHR42881">
    <property type="entry name" value="PROLYL ENDOPEPTIDASE"/>
    <property type="match status" value="1"/>
</dbReference>
<evidence type="ECO:0000259" key="7">
    <source>
        <dbReference type="Pfam" id="PF00326"/>
    </source>
</evidence>
<dbReference type="GO" id="GO:0005829">
    <property type="term" value="C:cytosol"/>
    <property type="evidence" value="ECO:0007669"/>
    <property type="project" value="TreeGrafter"/>
</dbReference>
<feature type="domain" description="Peptidase S9 prolyl oligopeptidase catalytic" evidence="7">
    <location>
        <begin position="519"/>
        <end position="726"/>
    </location>
</feature>
<sequence>MTVERDSPLLTQDGVGYPAVRRDEAAVETLHGTPVSDPYRWLEDPDTEETRAFVDAQNQLTHAFIDRYDRRDALASLLTKLLDFEKRSVPSRHGDYYYFFRNTGLQPHSVVYRQTSLAAEPTVFLDPNEFSADKTTALKMLRFSPDGAWFAFTISRQGSDWASVCVGQAAQPDAYSKDEVEWLKFSSLTWTSNNQGFFYQSFPALAAADGSSAGTETNSSTHGKLFYHRIGTAQKDDTLVYYDAAKPFQRYGTGLSDDPEHRYLILTITEQAGSKNKLYVADLSAHGSADFSTLAWTRLVDNYDAGYEFVTCHRTKLYFTSNRDAPRERIVVYDMAHPEAGFTTLVAEHPTDALVDIKPLGQDYLVLQYLHNVMSRAAIHDRATGAPLATLDFPPGTLIDLTSRRQDRELFFKVMSYARPGTIYRYELPQHGLSRITPTTIAPDVFYQSRVAPGIDLSPYESKQVWYKGKDGTDIPMFITCRQGLCLDGSNPTFLYAYGGFAHSMTPAFAVKFLGFVMAFDGIVAIANIRGGGEFGEDWHEQGIKEQKQNVFDDFQEAARWLVAHNYTRPDRLVINGGSNGGLLVGACLNQAPELFGCAIADVGVMDMLRFHKFTIGHAWTCDFGDPDNPHDFGYLYQYSPYHNVQSKRPYPATLLLTGDHDDRVSPLHSYKFIAALQHMASRNPRQTQPLMLAVEVDSGHGAGKPMHKVVEQMVETFSFIALALKLDYRGP</sequence>
<dbReference type="OrthoDB" id="248387at2759"/>
<comment type="catalytic activity">
    <reaction evidence="1">
        <text>Hydrolysis of Pro-|-Xaa &gt;&gt; Ala-|-Xaa in oligopeptides.</text>
        <dbReference type="EC" id="3.4.21.26"/>
    </reaction>
</comment>
<dbReference type="PANTHER" id="PTHR42881:SF2">
    <property type="entry name" value="PROLYL ENDOPEPTIDASE"/>
    <property type="match status" value="1"/>
</dbReference>
<keyword evidence="3 6" id="KW-0645">Protease</keyword>
<dbReference type="InterPro" id="IPR051167">
    <property type="entry name" value="Prolyl_oligopep/macrocyclase"/>
</dbReference>
<dbReference type="SUPFAM" id="SSF53474">
    <property type="entry name" value="alpha/beta-Hydrolases"/>
    <property type="match status" value="1"/>
</dbReference>
<dbReference type="InterPro" id="IPR001375">
    <property type="entry name" value="Peptidase_S9_cat"/>
</dbReference>
<dbReference type="Gene3D" id="2.130.10.120">
    <property type="entry name" value="Prolyl oligopeptidase, N-terminal domain"/>
    <property type="match status" value="1"/>
</dbReference>
<dbReference type="PRINTS" id="PR00862">
    <property type="entry name" value="PROLIGOPTASE"/>
</dbReference>
<evidence type="ECO:0000256" key="2">
    <source>
        <dbReference type="ARBA" id="ARBA00005228"/>
    </source>
</evidence>
<dbReference type="FunFam" id="3.40.50.1820:FF:000005">
    <property type="entry name" value="Prolyl endopeptidase"/>
    <property type="match status" value="1"/>
</dbReference>
<reference evidence="9" key="1">
    <citation type="submission" date="2022-07" db="EMBL/GenBank/DDBJ databases">
        <title>Phylogenomic reconstructions and comparative analyses of Kickxellomycotina fungi.</title>
        <authorList>
            <person name="Reynolds N.K."/>
            <person name="Stajich J.E."/>
            <person name="Barry K."/>
            <person name="Grigoriev I.V."/>
            <person name="Crous P."/>
            <person name="Smith M.E."/>
        </authorList>
    </citation>
    <scope>NUCLEOTIDE SEQUENCE</scope>
    <source>
        <strain evidence="9">RSA 567</strain>
    </source>
</reference>
<comment type="caution">
    <text evidence="9">The sequence shown here is derived from an EMBL/GenBank/DDBJ whole genome shotgun (WGS) entry which is preliminary data.</text>
</comment>
<protein>
    <recommendedName>
        <fullName evidence="6">Prolyl endopeptidase</fullName>
        <ecNumber evidence="6">3.4.21.-</ecNumber>
    </recommendedName>
</protein>
<gene>
    <name evidence="9" type="ORF">H4R34_000648</name>
</gene>
<dbReference type="EC" id="3.4.21.-" evidence="6"/>
<evidence type="ECO:0000256" key="5">
    <source>
        <dbReference type="ARBA" id="ARBA00022825"/>
    </source>
</evidence>
<proteinExistence type="inferred from homology"/>
<organism evidence="9 10">
    <name type="scientific">Dimargaris verticillata</name>
    <dbReference type="NCBI Taxonomy" id="2761393"/>
    <lineage>
        <taxon>Eukaryota</taxon>
        <taxon>Fungi</taxon>
        <taxon>Fungi incertae sedis</taxon>
        <taxon>Zoopagomycota</taxon>
        <taxon>Kickxellomycotina</taxon>
        <taxon>Dimargaritomycetes</taxon>
        <taxon>Dimargaritales</taxon>
        <taxon>Dimargaritaceae</taxon>
        <taxon>Dimargaris</taxon>
    </lineage>
</organism>
<evidence type="ECO:0000256" key="4">
    <source>
        <dbReference type="ARBA" id="ARBA00022801"/>
    </source>
</evidence>
<evidence type="ECO:0000256" key="1">
    <source>
        <dbReference type="ARBA" id="ARBA00001070"/>
    </source>
</evidence>
<dbReference type="AlphaFoldDB" id="A0A9W8B9Z8"/>
<accession>A0A9W8B9Z8</accession>
<keyword evidence="10" id="KW-1185">Reference proteome</keyword>
<comment type="similarity">
    <text evidence="2 6">Belongs to the peptidase S9A family.</text>
</comment>
<dbReference type="InterPro" id="IPR002470">
    <property type="entry name" value="Peptidase_S9A"/>
</dbReference>
<evidence type="ECO:0000313" key="10">
    <source>
        <dbReference type="Proteomes" id="UP001151582"/>
    </source>
</evidence>
<dbReference type="FunFam" id="2.130.10.120:FF:000001">
    <property type="entry name" value="Prolyl endopeptidase"/>
    <property type="match status" value="1"/>
</dbReference>
<evidence type="ECO:0000256" key="3">
    <source>
        <dbReference type="ARBA" id="ARBA00022670"/>
    </source>
</evidence>
<dbReference type="InterPro" id="IPR029058">
    <property type="entry name" value="AB_hydrolase_fold"/>
</dbReference>